<protein>
    <submittedName>
        <fullName evidence="1">Uncharacterized protein</fullName>
    </submittedName>
</protein>
<evidence type="ECO:0000313" key="2">
    <source>
        <dbReference type="Proteomes" id="UP000298663"/>
    </source>
</evidence>
<reference evidence="1 2" key="2">
    <citation type="journal article" date="2019" name="G3 (Bethesda)">
        <title>Hybrid Assembly of the Genome of the Entomopathogenic Nematode Steinernema carpocapsae Identifies the X-Chromosome.</title>
        <authorList>
            <person name="Serra L."/>
            <person name="Macchietto M."/>
            <person name="Macias-Munoz A."/>
            <person name="McGill C.J."/>
            <person name="Rodriguez I.M."/>
            <person name="Rodriguez B."/>
            <person name="Murad R."/>
            <person name="Mortazavi A."/>
        </authorList>
    </citation>
    <scope>NUCLEOTIDE SEQUENCE [LARGE SCALE GENOMIC DNA]</scope>
    <source>
        <strain evidence="1 2">ALL</strain>
    </source>
</reference>
<proteinExistence type="predicted"/>
<accession>A0A4U5PGS2</accession>
<dbReference type="Proteomes" id="UP000298663">
    <property type="component" value="Unassembled WGS sequence"/>
</dbReference>
<keyword evidence="2" id="KW-1185">Reference proteome</keyword>
<name>A0A4U5PGS2_STECR</name>
<dbReference type="AlphaFoldDB" id="A0A4U5PGS2"/>
<dbReference type="EMBL" id="AZBU02000002">
    <property type="protein sequence ID" value="TKR95491.1"/>
    <property type="molecule type" value="Genomic_DNA"/>
</dbReference>
<reference evidence="1 2" key="1">
    <citation type="journal article" date="2015" name="Genome Biol.">
        <title>Comparative genomics of Steinernema reveals deeply conserved gene regulatory networks.</title>
        <authorList>
            <person name="Dillman A.R."/>
            <person name="Macchietto M."/>
            <person name="Porter C.F."/>
            <person name="Rogers A."/>
            <person name="Williams B."/>
            <person name="Antoshechkin I."/>
            <person name="Lee M.M."/>
            <person name="Goodwin Z."/>
            <person name="Lu X."/>
            <person name="Lewis E.E."/>
            <person name="Goodrich-Blair H."/>
            <person name="Stock S.P."/>
            <person name="Adams B.J."/>
            <person name="Sternberg P.W."/>
            <person name="Mortazavi A."/>
        </authorList>
    </citation>
    <scope>NUCLEOTIDE SEQUENCE [LARGE SCALE GENOMIC DNA]</scope>
    <source>
        <strain evidence="1 2">ALL</strain>
    </source>
</reference>
<organism evidence="1 2">
    <name type="scientific">Steinernema carpocapsae</name>
    <name type="common">Entomopathogenic nematode</name>
    <dbReference type="NCBI Taxonomy" id="34508"/>
    <lineage>
        <taxon>Eukaryota</taxon>
        <taxon>Metazoa</taxon>
        <taxon>Ecdysozoa</taxon>
        <taxon>Nematoda</taxon>
        <taxon>Chromadorea</taxon>
        <taxon>Rhabditida</taxon>
        <taxon>Tylenchina</taxon>
        <taxon>Panagrolaimomorpha</taxon>
        <taxon>Strongyloidoidea</taxon>
        <taxon>Steinernematidae</taxon>
        <taxon>Steinernema</taxon>
    </lineage>
</organism>
<evidence type="ECO:0000313" key="1">
    <source>
        <dbReference type="EMBL" id="TKR95491.1"/>
    </source>
</evidence>
<sequence length="88" mass="10303">MQTRRRTRARGRLQKATLQWICLSRRLVLRRLLILATFEYVALESPCQDRCASVAIFRLLGHRWLSNTSAAEAVYIDRRVTSETFHVV</sequence>
<gene>
    <name evidence="1" type="ORF">L596_009656</name>
</gene>
<comment type="caution">
    <text evidence="1">The sequence shown here is derived from an EMBL/GenBank/DDBJ whole genome shotgun (WGS) entry which is preliminary data.</text>
</comment>